<dbReference type="EMBL" id="GBXM01093438">
    <property type="protein sequence ID" value="JAH15139.1"/>
    <property type="molecule type" value="Transcribed_RNA"/>
</dbReference>
<proteinExistence type="predicted"/>
<sequence length="44" mass="5245">MWRPSDSLYIISCYLCIWTKVDNVTVWTVCNCIIMHDRAAFVNY</sequence>
<reference evidence="1" key="2">
    <citation type="journal article" date="2015" name="Fish Shellfish Immunol.">
        <title>Early steps in the European eel (Anguilla anguilla)-Vibrio vulnificus interaction in the gills: Role of the RtxA13 toxin.</title>
        <authorList>
            <person name="Callol A."/>
            <person name="Pajuelo D."/>
            <person name="Ebbesson L."/>
            <person name="Teles M."/>
            <person name="MacKenzie S."/>
            <person name="Amaro C."/>
        </authorList>
    </citation>
    <scope>NUCLEOTIDE SEQUENCE</scope>
</reference>
<evidence type="ECO:0000313" key="1">
    <source>
        <dbReference type="EMBL" id="JAH15139.1"/>
    </source>
</evidence>
<organism evidence="1">
    <name type="scientific">Anguilla anguilla</name>
    <name type="common">European freshwater eel</name>
    <name type="synonym">Muraena anguilla</name>
    <dbReference type="NCBI Taxonomy" id="7936"/>
    <lineage>
        <taxon>Eukaryota</taxon>
        <taxon>Metazoa</taxon>
        <taxon>Chordata</taxon>
        <taxon>Craniata</taxon>
        <taxon>Vertebrata</taxon>
        <taxon>Euteleostomi</taxon>
        <taxon>Actinopterygii</taxon>
        <taxon>Neopterygii</taxon>
        <taxon>Teleostei</taxon>
        <taxon>Anguilliformes</taxon>
        <taxon>Anguillidae</taxon>
        <taxon>Anguilla</taxon>
    </lineage>
</organism>
<dbReference type="AlphaFoldDB" id="A0A0E9QEC2"/>
<protein>
    <submittedName>
        <fullName evidence="1">Uncharacterized protein</fullName>
    </submittedName>
</protein>
<accession>A0A0E9QEC2</accession>
<reference evidence="1" key="1">
    <citation type="submission" date="2014-11" db="EMBL/GenBank/DDBJ databases">
        <authorList>
            <person name="Amaro Gonzalez C."/>
        </authorList>
    </citation>
    <scope>NUCLEOTIDE SEQUENCE</scope>
</reference>
<name>A0A0E9QEC2_ANGAN</name>